<dbReference type="Ensembl" id="ENSELUT00000060995.2">
    <property type="protein sequence ID" value="ENSELUP00000075546.1"/>
    <property type="gene ID" value="ENSELUG00000010640.3"/>
</dbReference>
<dbReference type="SMART" id="SM00717">
    <property type="entry name" value="SANT"/>
    <property type="match status" value="2"/>
</dbReference>
<feature type="domain" description="HTH myb-type" evidence="12">
    <location>
        <begin position="251"/>
        <end position="316"/>
    </location>
</feature>
<evidence type="ECO:0000259" key="12">
    <source>
        <dbReference type="PROSITE" id="PS51294"/>
    </source>
</evidence>
<keyword evidence="5" id="KW-0010">Activator</keyword>
<keyword evidence="8" id="KW-0131">Cell cycle</keyword>
<dbReference type="SUPFAM" id="SSF46689">
    <property type="entry name" value="Homeodomain-like"/>
    <property type="match status" value="2"/>
</dbReference>
<dbReference type="InterPro" id="IPR017930">
    <property type="entry name" value="Myb_dom"/>
</dbReference>
<protein>
    <recommendedName>
        <fullName evidence="10">Cyclin-D-binding Myb-like transcription factor 1</fullName>
    </recommendedName>
</protein>
<keyword evidence="2" id="KW-0677">Repeat</keyword>
<dbReference type="FunFam" id="1.10.10.60:FF:000114">
    <property type="entry name" value="cyclin-D-binding Myb-like transcription factor 1 isoform X1"/>
    <property type="match status" value="1"/>
</dbReference>
<dbReference type="FunFam" id="1.10.10.60:FF:000139">
    <property type="entry name" value="cyclin-D-binding Myb-like transcription factor 1 isoform X2"/>
    <property type="match status" value="1"/>
</dbReference>
<dbReference type="GO" id="GO:0000981">
    <property type="term" value="F:DNA-binding transcription factor activity, RNA polymerase II-specific"/>
    <property type="evidence" value="ECO:0007669"/>
    <property type="project" value="TreeGrafter"/>
</dbReference>
<dbReference type="Pfam" id="PF13921">
    <property type="entry name" value="Myb_DNA-bind_6"/>
    <property type="match status" value="1"/>
</dbReference>
<dbReference type="PROSITE" id="PS50090">
    <property type="entry name" value="MYB_LIKE"/>
    <property type="match status" value="1"/>
</dbReference>
<evidence type="ECO:0000259" key="11">
    <source>
        <dbReference type="PROSITE" id="PS50090"/>
    </source>
</evidence>
<reference evidence="14" key="1">
    <citation type="journal article" date="2014" name="PLoS ONE">
        <title>The genome and linkage map of the northern pike (Esox lucius): conserved synteny revealed between the salmonid sister group and the Neoteleostei.</title>
        <authorList>
            <person name="Rondeau E.B."/>
            <person name="Minkley D.R."/>
            <person name="Leong J.S."/>
            <person name="Messmer A.M."/>
            <person name="Jantzen J.R."/>
            <person name="von Schalburg K.R."/>
            <person name="Lemon C."/>
            <person name="Bird N.H."/>
            <person name="Koop B.F."/>
        </authorList>
    </citation>
    <scope>NUCLEOTIDE SEQUENCE</scope>
</reference>
<comment type="subcellular location">
    <subcellularLocation>
        <location evidence="1">Nucleus</location>
    </subcellularLocation>
</comment>
<reference evidence="13" key="3">
    <citation type="submission" date="2025-08" db="UniProtKB">
        <authorList>
            <consortium name="Ensembl"/>
        </authorList>
    </citation>
    <scope>IDENTIFICATION</scope>
</reference>
<evidence type="ECO:0000256" key="10">
    <source>
        <dbReference type="ARBA" id="ARBA00070367"/>
    </source>
</evidence>
<dbReference type="PANTHER" id="PTHR46380:SF2">
    <property type="entry name" value="CYCLIN-D-BINDING MYB-LIKE TRANSCRIPTION FACTOR 1"/>
    <property type="match status" value="1"/>
</dbReference>
<dbReference type="GO" id="GO:0000978">
    <property type="term" value="F:RNA polymerase II cis-regulatory region sequence-specific DNA binding"/>
    <property type="evidence" value="ECO:0007669"/>
    <property type="project" value="TreeGrafter"/>
</dbReference>
<evidence type="ECO:0000256" key="5">
    <source>
        <dbReference type="ARBA" id="ARBA00023159"/>
    </source>
</evidence>
<dbReference type="Proteomes" id="UP000265140">
    <property type="component" value="Chromosome 14"/>
</dbReference>
<dbReference type="Pfam" id="PF20588">
    <property type="entry name" value="DMTF1_N"/>
    <property type="match status" value="1"/>
</dbReference>
<evidence type="ECO:0000256" key="6">
    <source>
        <dbReference type="ARBA" id="ARBA00023163"/>
    </source>
</evidence>
<keyword evidence="3" id="KW-0805">Transcription regulation</keyword>
<accession>A0A6Q2ZCU3</accession>
<dbReference type="CDD" id="cd00167">
    <property type="entry name" value="SANT"/>
    <property type="match status" value="2"/>
</dbReference>
<dbReference type="InterPro" id="IPR046775">
    <property type="entry name" value="DMTF1_N"/>
</dbReference>
<dbReference type="InterPro" id="IPR001005">
    <property type="entry name" value="SANT/Myb"/>
</dbReference>
<feature type="domain" description="Myb-like" evidence="11">
    <location>
        <begin position="251"/>
        <end position="312"/>
    </location>
</feature>
<dbReference type="PANTHER" id="PTHR46380">
    <property type="entry name" value="CYCLIN-D-BINDING MYB-LIKE TRANSCRIPTION FACTOR 1"/>
    <property type="match status" value="1"/>
</dbReference>
<proteinExistence type="inferred from homology"/>
<sequence>MSTREDEETVTLESVSSVTLSQDSDGSIILHCPQHDEDSEPIQKRLCLTSEVQTGTDSTPQFSVITLPMSERDESFEVTMTATSDSDITEGGVAQIQLLQREDTQNSEEMSPVSQAWFTTKEDKDTLVNKGHKWKQGMWSKEEIDLLMSNIQQYVKGRGMEDPAEIIFEMSKEERKDFYRSVAWGLNRPLFAVYRRVLRMYDNRNHVGKYTPVEIDKLKELRQKHGNDWATIGAALGRSASSVKDRCRLMKDTCNTGKWSEEEEKRLSDSVYALAGVCPGRAVTGGVSWAAVADLVGTRSEKQCRSKWLNYLNWKQSGGTEWTKDDDLNLVNRPTFENTLNRFVHVKLN</sequence>
<dbReference type="Gene3D" id="1.10.10.60">
    <property type="entry name" value="Homeodomain-like"/>
    <property type="match status" value="2"/>
</dbReference>
<dbReference type="AlphaFoldDB" id="A0A6Q2ZCU3"/>
<evidence type="ECO:0000256" key="9">
    <source>
        <dbReference type="ARBA" id="ARBA00061386"/>
    </source>
</evidence>
<dbReference type="Bgee" id="ENSELUG00000010640">
    <property type="expression patterns" value="Expressed in bone element and 14 other cell types or tissues"/>
</dbReference>
<evidence type="ECO:0000256" key="4">
    <source>
        <dbReference type="ARBA" id="ARBA00023125"/>
    </source>
</evidence>
<keyword evidence="14" id="KW-1185">Reference proteome</keyword>
<evidence type="ECO:0000313" key="14">
    <source>
        <dbReference type="Proteomes" id="UP000265140"/>
    </source>
</evidence>
<evidence type="ECO:0000256" key="1">
    <source>
        <dbReference type="ARBA" id="ARBA00004123"/>
    </source>
</evidence>
<evidence type="ECO:0000256" key="2">
    <source>
        <dbReference type="ARBA" id="ARBA00022737"/>
    </source>
</evidence>
<reference evidence="13" key="4">
    <citation type="submission" date="2025-09" db="UniProtKB">
        <authorList>
            <consortium name="Ensembl"/>
        </authorList>
    </citation>
    <scope>IDENTIFICATION</scope>
</reference>
<gene>
    <name evidence="13" type="primary">DMTF1</name>
</gene>
<keyword evidence="7" id="KW-0539">Nucleus</keyword>
<dbReference type="InterPro" id="IPR051651">
    <property type="entry name" value="DMTF1_DNA-bind_reg"/>
</dbReference>
<reference evidence="13" key="2">
    <citation type="submission" date="2020-02" db="EMBL/GenBank/DDBJ databases">
        <title>Esox lucius (northern pike) genome, fEsoLuc1, primary haplotype.</title>
        <authorList>
            <person name="Myers G."/>
            <person name="Karagic N."/>
            <person name="Meyer A."/>
            <person name="Pippel M."/>
            <person name="Reichard M."/>
            <person name="Winkler S."/>
            <person name="Tracey A."/>
            <person name="Sims Y."/>
            <person name="Howe K."/>
            <person name="Rhie A."/>
            <person name="Formenti G."/>
            <person name="Durbin R."/>
            <person name="Fedrigo O."/>
            <person name="Jarvis E.D."/>
        </authorList>
    </citation>
    <scope>NUCLEOTIDE SEQUENCE [LARGE SCALE GENOMIC DNA]</scope>
</reference>
<name>A0A6Q2ZCU3_ESOLU</name>
<organism evidence="13 14">
    <name type="scientific">Esox lucius</name>
    <name type="common">Northern pike</name>
    <dbReference type="NCBI Taxonomy" id="8010"/>
    <lineage>
        <taxon>Eukaryota</taxon>
        <taxon>Metazoa</taxon>
        <taxon>Chordata</taxon>
        <taxon>Craniata</taxon>
        <taxon>Vertebrata</taxon>
        <taxon>Euteleostomi</taxon>
        <taxon>Actinopterygii</taxon>
        <taxon>Neopterygii</taxon>
        <taxon>Teleostei</taxon>
        <taxon>Protacanthopterygii</taxon>
        <taxon>Esociformes</taxon>
        <taxon>Esocidae</taxon>
        <taxon>Esox</taxon>
    </lineage>
</organism>
<evidence type="ECO:0000313" key="13">
    <source>
        <dbReference type="Ensembl" id="ENSELUP00000075546.1"/>
    </source>
</evidence>
<evidence type="ECO:0000256" key="7">
    <source>
        <dbReference type="ARBA" id="ARBA00023242"/>
    </source>
</evidence>
<dbReference type="GeneTree" id="ENSGT00940000156016"/>
<keyword evidence="4" id="KW-0238">DNA-binding</keyword>
<evidence type="ECO:0000256" key="3">
    <source>
        <dbReference type="ARBA" id="ARBA00023015"/>
    </source>
</evidence>
<dbReference type="GO" id="GO:0005634">
    <property type="term" value="C:nucleus"/>
    <property type="evidence" value="ECO:0007669"/>
    <property type="project" value="UniProtKB-SubCell"/>
</dbReference>
<keyword evidence="6" id="KW-0804">Transcription</keyword>
<comment type="similarity">
    <text evidence="9">Belongs to the DMTF1 family.</text>
</comment>
<dbReference type="PROSITE" id="PS51294">
    <property type="entry name" value="HTH_MYB"/>
    <property type="match status" value="1"/>
</dbReference>
<dbReference type="InterPro" id="IPR009057">
    <property type="entry name" value="Homeodomain-like_sf"/>
</dbReference>
<evidence type="ECO:0000256" key="8">
    <source>
        <dbReference type="ARBA" id="ARBA00023306"/>
    </source>
</evidence>